<protein>
    <submittedName>
        <fullName evidence="6">Peroxidasin homolog</fullName>
    </submittedName>
</protein>
<dbReference type="AlphaFoldDB" id="A0A9N8HC67"/>
<dbReference type="OrthoDB" id="193827at2759"/>
<keyword evidence="3" id="KW-0325">Glycoprotein</keyword>
<keyword evidence="4" id="KW-0349">Heme</keyword>
<evidence type="ECO:0000256" key="4">
    <source>
        <dbReference type="PIRSR" id="PIRSR619791-2"/>
    </source>
</evidence>
<dbReference type="GO" id="GO:0020037">
    <property type="term" value="F:heme binding"/>
    <property type="evidence" value="ECO:0007669"/>
    <property type="project" value="InterPro"/>
</dbReference>
<proteinExistence type="predicted"/>
<dbReference type="PRINTS" id="PR00457">
    <property type="entry name" value="ANPEROXIDASE"/>
</dbReference>
<comment type="subcellular location">
    <subcellularLocation>
        <location evidence="1">Secreted</location>
    </subcellularLocation>
</comment>
<organism evidence="6 7">
    <name type="scientific">Seminavis robusta</name>
    <dbReference type="NCBI Taxonomy" id="568900"/>
    <lineage>
        <taxon>Eukaryota</taxon>
        <taxon>Sar</taxon>
        <taxon>Stramenopiles</taxon>
        <taxon>Ochrophyta</taxon>
        <taxon>Bacillariophyta</taxon>
        <taxon>Bacillariophyceae</taxon>
        <taxon>Bacillariophycidae</taxon>
        <taxon>Naviculales</taxon>
        <taxon>Naviculaceae</taxon>
        <taxon>Seminavis</taxon>
    </lineage>
</organism>
<dbReference type="EMBL" id="CAICTM010000306">
    <property type="protein sequence ID" value="CAB9507447.1"/>
    <property type="molecule type" value="Genomic_DNA"/>
</dbReference>
<dbReference type="GO" id="GO:0006979">
    <property type="term" value="P:response to oxidative stress"/>
    <property type="evidence" value="ECO:0007669"/>
    <property type="project" value="InterPro"/>
</dbReference>
<keyword evidence="5" id="KW-0732">Signal</keyword>
<sequence>MMRRFIIIHQATTAAVFLSVLLLITTTPQVVQAQFPFDETNVRTYDGSDRLPVDNYGKAHESLARLVPAFYPDDTGETIESTFNPRDVSNTVCAQDVTTLSDRGLSAMVWQFGQLLDHDIGLTEGGAAFGDASVSCNDQDDMFRQAGCDRVQFSRSEFTMVDSKREQPNMITAFIDASFVYGSDATRATRLRTGTNGKMQMTSTTKSRDLLMFNYANNPLPNAGGNSTTLFVAGDIRANEQVGLTSMHTLFVREHNRLADLIQATWSDATDEQIYQLARKIVGAEMQIITYKEWLPALMGSDAPSLDDHSFSRSVDPRMLTEFTTAIFRFGHSLLQPTLTLGYTKTATSSLPLRSAFFNPSFLSNTPENVDLLLGGLLMDRAQELDIFVTSEVRNFLFAIDADTPACLDLATLNIQRGRDHGLPTYNMLREAVGLSAMADFASITKDTYVQALLHAAYGGDVNMVDAWVGALAEDHRSGSSMGELATTMMQIQFTRLRDGDPFFFKGDLDFTNGNMQRIFDPNSFSFAKLLRDNTDIPSVADNVFIITSDDSCGLGYLDVDVS</sequence>
<keyword evidence="4" id="KW-0408">Iron</keyword>
<comment type="caution">
    <text evidence="6">The sequence shown here is derived from an EMBL/GenBank/DDBJ whole genome shotgun (WGS) entry which is preliminary data.</text>
</comment>
<dbReference type="PANTHER" id="PTHR11475">
    <property type="entry name" value="OXIDASE/PEROXIDASE"/>
    <property type="match status" value="1"/>
</dbReference>
<evidence type="ECO:0000256" key="1">
    <source>
        <dbReference type="ARBA" id="ARBA00004613"/>
    </source>
</evidence>
<evidence type="ECO:0000313" key="6">
    <source>
        <dbReference type="EMBL" id="CAB9507447.1"/>
    </source>
</evidence>
<keyword evidence="2" id="KW-0964">Secreted</keyword>
<dbReference type="Gene3D" id="1.10.640.10">
    <property type="entry name" value="Haem peroxidase domain superfamily, animal type"/>
    <property type="match status" value="1"/>
</dbReference>
<keyword evidence="7" id="KW-1185">Reference proteome</keyword>
<name>A0A9N8HC67_9STRA</name>
<dbReference type="SUPFAM" id="SSF48113">
    <property type="entry name" value="Heme-dependent peroxidases"/>
    <property type="match status" value="1"/>
</dbReference>
<feature type="signal peptide" evidence="5">
    <location>
        <begin position="1"/>
        <end position="33"/>
    </location>
</feature>
<dbReference type="Pfam" id="PF03098">
    <property type="entry name" value="An_peroxidase"/>
    <property type="match status" value="1"/>
</dbReference>
<feature type="chain" id="PRO_5040197197" evidence="5">
    <location>
        <begin position="34"/>
        <end position="563"/>
    </location>
</feature>
<evidence type="ECO:0000256" key="5">
    <source>
        <dbReference type="SAM" id="SignalP"/>
    </source>
</evidence>
<feature type="binding site" description="axial binding residue" evidence="4">
    <location>
        <position position="332"/>
    </location>
    <ligand>
        <name>heme b</name>
        <dbReference type="ChEBI" id="CHEBI:60344"/>
    </ligand>
    <ligandPart>
        <name>Fe</name>
        <dbReference type="ChEBI" id="CHEBI:18248"/>
    </ligandPart>
</feature>
<accession>A0A9N8HC67</accession>
<dbReference type="PANTHER" id="PTHR11475:SF4">
    <property type="entry name" value="CHORION PEROXIDASE"/>
    <property type="match status" value="1"/>
</dbReference>
<dbReference type="PROSITE" id="PS50292">
    <property type="entry name" value="PEROXIDASE_3"/>
    <property type="match status" value="1"/>
</dbReference>
<evidence type="ECO:0000313" key="7">
    <source>
        <dbReference type="Proteomes" id="UP001153069"/>
    </source>
</evidence>
<dbReference type="Proteomes" id="UP001153069">
    <property type="component" value="Unassembled WGS sequence"/>
</dbReference>
<dbReference type="GO" id="GO:0005576">
    <property type="term" value="C:extracellular region"/>
    <property type="evidence" value="ECO:0007669"/>
    <property type="project" value="UniProtKB-SubCell"/>
</dbReference>
<dbReference type="InterPro" id="IPR019791">
    <property type="entry name" value="Haem_peroxidase_animal"/>
</dbReference>
<evidence type="ECO:0000256" key="2">
    <source>
        <dbReference type="ARBA" id="ARBA00022525"/>
    </source>
</evidence>
<dbReference type="GO" id="GO:0004601">
    <property type="term" value="F:peroxidase activity"/>
    <property type="evidence" value="ECO:0007669"/>
    <property type="project" value="InterPro"/>
</dbReference>
<dbReference type="GO" id="GO:0046872">
    <property type="term" value="F:metal ion binding"/>
    <property type="evidence" value="ECO:0007669"/>
    <property type="project" value="UniProtKB-KW"/>
</dbReference>
<reference evidence="6" key="1">
    <citation type="submission" date="2020-06" db="EMBL/GenBank/DDBJ databases">
        <authorList>
            <consortium name="Plant Systems Biology data submission"/>
        </authorList>
    </citation>
    <scope>NUCLEOTIDE SEQUENCE</scope>
    <source>
        <strain evidence="6">D6</strain>
    </source>
</reference>
<dbReference type="InterPro" id="IPR010255">
    <property type="entry name" value="Haem_peroxidase_sf"/>
</dbReference>
<evidence type="ECO:0000256" key="3">
    <source>
        <dbReference type="ARBA" id="ARBA00023180"/>
    </source>
</evidence>
<gene>
    <name evidence="6" type="ORF">SEMRO_307_G113180.1</name>
</gene>
<keyword evidence="4" id="KW-0479">Metal-binding</keyword>
<dbReference type="InterPro" id="IPR037120">
    <property type="entry name" value="Haem_peroxidase_sf_animal"/>
</dbReference>